<comment type="caution">
    <text evidence="1">The sequence shown here is derived from an EMBL/GenBank/DDBJ whole genome shotgun (WGS) entry which is preliminary data.</text>
</comment>
<protein>
    <submittedName>
        <fullName evidence="1">DNA primase DnaG</fullName>
    </submittedName>
</protein>
<name>A0ABR3KXV6_TRISP</name>
<keyword evidence="2" id="KW-1185">Reference proteome</keyword>
<evidence type="ECO:0000313" key="2">
    <source>
        <dbReference type="Proteomes" id="UP001558632"/>
    </source>
</evidence>
<dbReference type="Proteomes" id="UP001558632">
    <property type="component" value="Unassembled WGS sequence"/>
</dbReference>
<gene>
    <name evidence="1" type="ORF">TSPI_07686</name>
</gene>
<proteinExistence type="predicted"/>
<organism evidence="1 2">
    <name type="scientific">Trichinella spiralis</name>
    <name type="common">Trichina worm</name>
    <dbReference type="NCBI Taxonomy" id="6334"/>
    <lineage>
        <taxon>Eukaryota</taxon>
        <taxon>Metazoa</taxon>
        <taxon>Ecdysozoa</taxon>
        <taxon>Nematoda</taxon>
        <taxon>Enoplea</taxon>
        <taxon>Dorylaimia</taxon>
        <taxon>Trichinellida</taxon>
        <taxon>Trichinellidae</taxon>
        <taxon>Trichinella</taxon>
    </lineage>
</organism>
<dbReference type="EMBL" id="JBEUSY010000101">
    <property type="protein sequence ID" value="KAL1245332.1"/>
    <property type="molecule type" value="Genomic_DNA"/>
</dbReference>
<accession>A0ABR3KXV6</accession>
<reference evidence="1 2" key="1">
    <citation type="submission" date="2024-07" db="EMBL/GenBank/DDBJ databases">
        <title>Enhanced genomic and transcriptomic resources for Trichinella pseudospiralis and T. spiralis underpin the discovery of pronounced molecular differences between stages and species.</title>
        <authorList>
            <person name="Pasi K.K."/>
            <person name="La Rosa G."/>
            <person name="Gomez-Morales M.A."/>
            <person name="Tosini F."/>
            <person name="Sumanam S."/>
            <person name="Young N.D."/>
            <person name="Chang B.C."/>
            <person name="Robin G.B."/>
        </authorList>
    </citation>
    <scope>NUCLEOTIDE SEQUENCE [LARGE SCALE GENOMIC DNA]</scope>
    <source>
        <strain evidence="1">ISS534</strain>
    </source>
</reference>
<sequence>MKLRRIINNVVITTSKCVAIIGYLKKYATGNRRDTFVKLVFLEICKISWVSWLQGLVLFDERWRCVNKVQVQDAIFRRTVCGE</sequence>
<evidence type="ECO:0000313" key="1">
    <source>
        <dbReference type="EMBL" id="KAL1245332.1"/>
    </source>
</evidence>